<gene>
    <name evidence="3" type="ORF">BKD09_27185</name>
</gene>
<dbReference type="InterPro" id="IPR015020">
    <property type="entry name" value="Rv2525c-like_Glyco_Hydro-like"/>
</dbReference>
<protein>
    <recommendedName>
        <fullName evidence="2">Rv2525c-like glycoside hydrolase-like domain-containing protein</fullName>
    </recommendedName>
</protein>
<feature type="compositionally biased region" description="Polar residues" evidence="1">
    <location>
        <begin position="279"/>
        <end position="289"/>
    </location>
</feature>
<dbReference type="InterPro" id="IPR036365">
    <property type="entry name" value="PGBD-like_sf"/>
</dbReference>
<dbReference type="Pfam" id="PF08924">
    <property type="entry name" value="Rv2525c_GlyHyd-like"/>
    <property type="match status" value="1"/>
</dbReference>
<reference evidence="3 4" key="1">
    <citation type="submission" date="2016-11" db="EMBL/GenBank/DDBJ databases">
        <title>Complete Genome Sequence of Bradyrhizobium sp. strain J5, an isolated from soybean nodule in Hokkaido.</title>
        <authorList>
            <person name="Kanehara K."/>
        </authorList>
    </citation>
    <scope>NUCLEOTIDE SEQUENCE [LARGE SCALE GENOMIC DNA]</scope>
    <source>
        <strain evidence="3 4">J5</strain>
    </source>
</reference>
<dbReference type="EMBL" id="CP017637">
    <property type="protein sequence ID" value="APG12026.1"/>
    <property type="molecule type" value="Genomic_DNA"/>
</dbReference>
<feature type="region of interest" description="Disordered" evidence="1">
    <location>
        <begin position="276"/>
        <end position="301"/>
    </location>
</feature>
<name>A0A1L3FFE5_BRAJP</name>
<dbReference type="InterPro" id="IPR036366">
    <property type="entry name" value="PGBDSf"/>
</dbReference>
<feature type="domain" description="Rv2525c-like glycoside hydrolase-like" evidence="2">
    <location>
        <begin position="53"/>
        <end position="154"/>
    </location>
</feature>
<accession>A0A1L3FFE5</accession>
<dbReference type="AlphaFoldDB" id="A0A1L3FFE5"/>
<evidence type="ECO:0000259" key="2">
    <source>
        <dbReference type="Pfam" id="PF08924"/>
    </source>
</evidence>
<dbReference type="InterPro" id="IPR017853">
    <property type="entry name" value="GH"/>
</dbReference>
<dbReference type="SUPFAM" id="SSF51445">
    <property type="entry name" value="(Trans)glycosidases"/>
    <property type="match status" value="1"/>
</dbReference>
<dbReference type="Proteomes" id="UP000181962">
    <property type="component" value="Chromosome"/>
</dbReference>
<dbReference type="OrthoDB" id="7323510at2"/>
<dbReference type="Gene3D" id="3.20.20.80">
    <property type="entry name" value="Glycosidases"/>
    <property type="match status" value="1"/>
</dbReference>
<dbReference type="RefSeq" id="WP_071913977.1">
    <property type="nucleotide sequence ID" value="NZ_CP017637.1"/>
</dbReference>
<sequence>MVDTKPIYGIDINHFPGSAAMKWLREKGKLRFTCFYLGPTENHPDASWMSTRTDLACAGWGFLPTYVGQQAHVKGPNGPVPNPALCADKGAKDGNHAAGLMKAAEFAPGSIVYLDLEEGDPPTGAYQAYILSWMKAVKAKSFVPAIYCTGGALRWALSYGRIVWLAAPDNLDPHGKPITVKLDPAALPLPAPRKGPVSVQFKWEIEFTGLDQLADGDHGPRFDLNLGLVADPSDFAAVDRALLDLQEAAEIAELDEAATVARSAFERFVRFREPDVASETAQPSASPTSDPKCGPSSDAADKIMPDDKVALNVPETALAVDWMSDAADTGLSVEDFELMNAMPPAAAAPDRWARVVWPEKDASSPDYYHLATSQTLPVPASGLAAQLDFELKPEDIELVLSANAMNPIGFDDTVALAIRGARLGRLDDKTPPLENENVASAWITERRPDHKTFRCLIGFYKRASRAQDRTLTLFAASTVPNAEYVESWFKYANGKAPSGIGNMMPTGCYVYRVGAHNSPHAGRIQPALRLTDSLNLHVDGTATVLRTRNDECYGVDDVWCKTVPADNVHCSFQTATVPAWGAPFSSAGCMTIRGHQTPTDQWKKAQAVMDKLGQGKRCDLILITGRDLAIAAELRRKKEAADPGLVRRELGRLRPGSRGEAVSRLQEKLGVDRTTYFGAVTKKALVDEQFRRRVPIDGIYSPTLDAAWDWKVFEAII</sequence>
<dbReference type="SUPFAM" id="SSF47090">
    <property type="entry name" value="PGBD-like"/>
    <property type="match status" value="1"/>
</dbReference>
<evidence type="ECO:0000313" key="3">
    <source>
        <dbReference type="EMBL" id="APG12026.1"/>
    </source>
</evidence>
<evidence type="ECO:0000313" key="4">
    <source>
        <dbReference type="Proteomes" id="UP000181962"/>
    </source>
</evidence>
<evidence type="ECO:0000256" key="1">
    <source>
        <dbReference type="SAM" id="MobiDB-lite"/>
    </source>
</evidence>
<organism evidence="3 4">
    <name type="scientific">Bradyrhizobium japonicum</name>
    <dbReference type="NCBI Taxonomy" id="375"/>
    <lineage>
        <taxon>Bacteria</taxon>
        <taxon>Pseudomonadati</taxon>
        <taxon>Pseudomonadota</taxon>
        <taxon>Alphaproteobacteria</taxon>
        <taxon>Hyphomicrobiales</taxon>
        <taxon>Nitrobacteraceae</taxon>
        <taxon>Bradyrhizobium</taxon>
    </lineage>
</organism>
<proteinExistence type="predicted"/>
<dbReference type="Gene3D" id="1.10.101.10">
    <property type="entry name" value="PGBD-like superfamily/PGBD"/>
    <property type="match status" value="1"/>
</dbReference>